<comment type="caution">
    <text evidence="1">The sequence shown here is derived from an EMBL/GenBank/DDBJ whole genome shotgun (WGS) entry which is preliminary data.</text>
</comment>
<evidence type="ECO:0000313" key="2">
    <source>
        <dbReference type="Proteomes" id="UP001646157"/>
    </source>
</evidence>
<dbReference type="EMBL" id="JAFBDZ010000001">
    <property type="protein sequence ID" value="MBM7584488.1"/>
    <property type="molecule type" value="Genomic_DNA"/>
</dbReference>
<name>A0ABS2N9G9_9BACI</name>
<proteinExistence type="predicted"/>
<evidence type="ECO:0000313" key="1">
    <source>
        <dbReference type="EMBL" id="MBM7584488.1"/>
    </source>
</evidence>
<reference evidence="1 2" key="1">
    <citation type="submission" date="2021-01" db="EMBL/GenBank/DDBJ databases">
        <title>Genomic Encyclopedia of Type Strains, Phase IV (KMG-IV): sequencing the most valuable type-strain genomes for metagenomic binning, comparative biology and taxonomic classification.</title>
        <authorList>
            <person name="Goeker M."/>
        </authorList>
    </citation>
    <scope>NUCLEOTIDE SEQUENCE [LARGE SCALE GENOMIC DNA]</scope>
    <source>
        <strain evidence="1 2">DSM 24834</strain>
    </source>
</reference>
<keyword evidence="2" id="KW-1185">Reference proteome</keyword>
<organism evidence="1 2">
    <name type="scientific">Rossellomorea pakistanensis</name>
    <dbReference type="NCBI Taxonomy" id="992288"/>
    <lineage>
        <taxon>Bacteria</taxon>
        <taxon>Bacillati</taxon>
        <taxon>Bacillota</taxon>
        <taxon>Bacilli</taxon>
        <taxon>Bacillales</taxon>
        <taxon>Bacillaceae</taxon>
        <taxon>Rossellomorea</taxon>
    </lineage>
</organism>
<gene>
    <name evidence="1" type="ORF">JOC86_001025</name>
</gene>
<accession>A0ABS2N9G9</accession>
<dbReference type="Proteomes" id="UP001646157">
    <property type="component" value="Unassembled WGS sequence"/>
</dbReference>
<sequence length="65" mass="7866">MQLTHYSEFNETDDYFAEAFTKTHRVYLVSLKEMGNSEKAFRPYQLSMLETISWKVVMFFNMRNI</sequence>
<protein>
    <submittedName>
        <fullName evidence="1">Uncharacterized protein</fullName>
    </submittedName>
</protein>